<dbReference type="Proteomes" id="UP000655588">
    <property type="component" value="Unassembled WGS sequence"/>
</dbReference>
<protein>
    <submittedName>
        <fullName evidence="2">Uncharacterized protein</fullName>
    </submittedName>
</protein>
<keyword evidence="1" id="KW-0732">Signal</keyword>
<gene>
    <name evidence="2" type="ORF">E2986_02688</name>
</gene>
<comment type="caution">
    <text evidence="2">The sequence shown here is derived from an EMBL/GenBank/DDBJ whole genome shotgun (WGS) entry which is preliminary data.</text>
</comment>
<sequence>MIQFILILALPGELSVMQNQAIECILLNKTDYSILEYYVGEEMIIHVDEIDNNSNEQTILLFHIFLKFKEINNANVKNTIILL</sequence>
<keyword evidence="3" id="KW-1185">Reference proteome</keyword>
<evidence type="ECO:0000313" key="2">
    <source>
        <dbReference type="EMBL" id="KAF3429303.1"/>
    </source>
</evidence>
<accession>A0A833SM53</accession>
<proteinExistence type="predicted"/>
<organism evidence="2 3">
    <name type="scientific">Frieseomelitta varia</name>
    <dbReference type="NCBI Taxonomy" id="561572"/>
    <lineage>
        <taxon>Eukaryota</taxon>
        <taxon>Metazoa</taxon>
        <taxon>Ecdysozoa</taxon>
        <taxon>Arthropoda</taxon>
        <taxon>Hexapoda</taxon>
        <taxon>Insecta</taxon>
        <taxon>Pterygota</taxon>
        <taxon>Neoptera</taxon>
        <taxon>Endopterygota</taxon>
        <taxon>Hymenoptera</taxon>
        <taxon>Apocrita</taxon>
        <taxon>Aculeata</taxon>
        <taxon>Apoidea</taxon>
        <taxon>Anthophila</taxon>
        <taxon>Apidae</taxon>
        <taxon>Frieseomelitta</taxon>
    </lineage>
</organism>
<evidence type="ECO:0000313" key="3">
    <source>
        <dbReference type="Proteomes" id="UP000655588"/>
    </source>
</evidence>
<name>A0A833SM53_9HYME</name>
<feature type="signal peptide" evidence="1">
    <location>
        <begin position="1"/>
        <end position="16"/>
    </location>
</feature>
<dbReference type="EMBL" id="WNWW01000167">
    <property type="protein sequence ID" value="KAF3429303.1"/>
    <property type="molecule type" value="Genomic_DNA"/>
</dbReference>
<feature type="chain" id="PRO_5032301583" evidence="1">
    <location>
        <begin position="17"/>
        <end position="83"/>
    </location>
</feature>
<dbReference type="AlphaFoldDB" id="A0A833SM53"/>
<evidence type="ECO:0000256" key="1">
    <source>
        <dbReference type="SAM" id="SignalP"/>
    </source>
</evidence>
<reference evidence="2" key="1">
    <citation type="submission" date="2019-11" db="EMBL/GenBank/DDBJ databases">
        <title>The nuclear and mitochondrial genomes of Frieseomelitta varia - a highly eusocial stingless bee (Meliponini) with a permanently sterile worker caste.</title>
        <authorList>
            <person name="Freitas F.C.P."/>
            <person name="Lourenco A.P."/>
            <person name="Nunes F.M.F."/>
            <person name="Paschoal A.R."/>
            <person name="Abreu F.C.P."/>
            <person name="Barbin F.O."/>
            <person name="Bataglia L."/>
            <person name="Cardoso-Junior C.A.M."/>
            <person name="Cervoni M.S."/>
            <person name="Silva S.R."/>
            <person name="Dalarmi F."/>
            <person name="Del Lama M.A."/>
            <person name="Depintor T.S."/>
            <person name="Ferreira K.M."/>
            <person name="Goria P.S."/>
            <person name="Jaskot M.C."/>
            <person name="Lago D.C."/>
            <person name="Luna-Lucena D."/>
            <person name="Moda L.M."/>
            <person name="Nascimento L."/>
            <person name="Pedrino M."/>
            <person name="Rabico F.O."/>
            <person name="Sanches F.C."/>
            <person name="Santos D.E."/>
            <person name="Santos C.G."/>
            <person name="Vieira J."/>
            <person name="Lopes T.F."/>
            <person name="Barchuk A.R."/>
            <person name="Hartfelder K."/>
            <person name="Simoes Z.L.P."/>
            <person name="Bitondi M.M.G."/>
            <person name="Pinheiro D.G."/>
        </authorList>
    </citation>
    <scope>NUCLEOTIDE SEQUENCE</scope>
    <source>
        <strain evidence="2">USP_RPSP 00005682</strain>
        <tissue evidence="2">Whole individual</tissue>
    </source>
</reference>